<keyword evidence="1" id="KW-0472">Membrane</keyword>
<protein>
    <submittedName>
        <fullName evidence="2">Uncharacterized protein</fullName>
    </submittedName>
</protein>
<proteinExistence type="predicted"/>
<evidence type="ECO:0000256" key="1">
    <source>
        <dbReference type="SAM" id="Phobius"/>
    </source>
</evidence>
<organism evidence="2">
    <name type="scientific">bioreactor metagenome</name>
    <dbReference type="NCBI Taxonomy" id="1076179"/>
    <lineage>
        <taxon>unclassified sequences</taxon>
        <taxon>metagenomes</taxon>
        <taxon>ecological metagenomes</taxon>
    </lineage>
</organism>
<dbReference type="AlphaFoldDB" id="A0A644ZJJ5"/>
<evidence type="ECO:0000313" key="2">
    <source>
        <dbReference type="EMBL" id="MPM40907.1"/>
    </source>
</evidence>
<dbReference type="EMBL" id="VSSQ01009172">
    <property type="protein sequence ID" value="MPM40907.1"/>
    <property type="molecule type" value="Genomic_DNA"/>
</dbReference>
<accession>A0A644ZJJ5</accession>
<gene>
    <name evidence="2" type="ORF">SDC9_87556</name>
</gene>
<keyword evidence="1" id="KW-1133">Transmembrane helix</keyword>
<comment type="caution">
    <text evidence="2">The sequence shown here is derived from an EMBL/GenBank/DDBJ whole genome shotgun (WGS) entry which is preliminary data.</text>
</comment>
<sequence>MCIMSKNYSQITLSKTYKIFRLLFKKCHIICLIIWDVVSLASAPVSCSYGLCAFQDYVNVNICIVNLKLWNFVVFALSLPNFTIDITPLYFIFTGLH</sequence>
<keyword evidence="1" id="KW-0812">Transmembrane</keyword>
<reference evidence="2" key="1">
    <citation type="submission" date="2019-08" db="EMBL/GenBank/DDBJ databases">
        <authorList>
            <person name="Kucharzyk K."/>
            <person name="Murdoch R.W."/>
            <person name="Higgins S."/>
            <person name="Loffler F."/>
        </authorList>
    </citation>
    <scope>NUCLEOTIDE SEQUENCE</scope>
</reference>
<name>A0A644ZJJ5_9ZZZZ</name>
<feature type="transmembrane region" description="Helical" evidence="1">
    <location>
        <begin position="71"/>
        <end position="93"/>
    </location>
</feature>